<comment type="caution">
    <text evidence="2">The sequence shown here is derived from an EMBL/GenBank/DDBJ whole genome shotgun (WGS) entry which is preliminary data.</text>
</comment>
<dbReference type="RefSeq" id="WP_114583750.1">
    <property type="nucleotide sequence ID" value="NZ_QPMH01000030.1"/>
</dbReference>
<evidence type="ECO:0000313" key="2">
    <source>
        <dbReference type="EMBL" id="RDD60321.1"/>
    </source>
</evidence>
<dbReference type="EMBL" id="QPMH01000030">
    <property type="protein sequence ID" value="RDD60321.1"/>
    <property type="molecule type" value="Genomic_DNA"/>
</dbReference>
<organism evidence="2 3">
    <name type="scientific">Ferruginivarius sediminum</name>
    <dbReference type="NCBI Taxonomy" id="2661937"/>
    <lineage>
        <taxon>Bacteria</taxon>
        <taxon>Pseudomonadati</taxon>
        <taxon>Pseudomonadota</taxon>
        <taxon>Alphaproteobacteria</taxon>
        <taxon>Rhodospirillales</taxon>
        <taxon>Rhodospirillaceae</taxon>
        <taxon>Ferruginivarius</taxon>
    </lineage>
</organism>
<protein>
    <submittedName>
        <fullName evidence="2">Lytic transglycosylase domain-containing protein</fullName>
    </submittedName>
</protein>
<reference evidence="2 3" key="1">
    <citation type="submission" date="2018-07" db="EMBL/GenBank/DDBJ databases">
        <title>Venubactetium sediminum gen. nov., sp. nov., isolated from a marine solar saltern.</title>
        <authorList>
            <person name="Wang S."/>
        </authorList>
    </citation>
    <scope>NUCLEOTIDE SEQUENCE [LARGE SCALE GENOMIC DNA]</scope>
    <source>
        <strain evidence="2 3">WD2A32</strain>
    </source>
</reference>
<dbReference type="InterPro" id="IPR023346">
    <property type="entry name" value="Lysozyme-like_dom_sf"/>
</dbReference>
<sequence>MLQRRRFAPAPILLLAVLAALAAPRPALSNGGAWAVCARATAAAEELRSDLPAHLLSAVAAVESGRWHKGRQATIAWPWTVTAEGEGRFLPSKAAAIEAVERLQARGIANIDVGCMQVNLHYHGDAFESLSSAFDPAANVAYAAEFLLDLRRERGSWTRAIGDYHSQTPRYSGPYRLKVFRAWRKAKKAAYAEQRRERQAKALFAQDLSGYLRDDRLL</sequence>
<accession>A0A369T4Q0</accession>
<keyword evidence="3" id="KW-1185">Reference proteome</keyword>
<feature type="chain" id="PRO_5016587470" evidence="1">
    <location>
        <begin position="23"/>
        <end position="218"/>
    </location>
</feature>
<dbReference type="AlphaFoldDB" id="A0A369T4Q0"/>
<evidence type="ECO:0000256" key="1">
    <source>
        <dbReference type="SAM" id="SignalP"/>
    </source>
</evidence>
<name>A0A369T4Q0_9PROT</name>
<dbReference type="Proteomes" id="UP000253941">
    <property type="component" value="Unassembled WGS sequence"/>
</dbReference>
<dbReference type="SUPFAM" id="SSF53955">
    <property type="entry name" value="Lysozyme-like"/>
    <property type="match status" value="1"/>
</dbReference>
<evidence type="ECO:0000313" key="3">
    <source>
        <dbReference type="Proteomes" id="UP000253941"/>
    </source>
</evidence>
<keyword evidence="1" id="KW-0732">Signal</keyword>
<gene>
    <name evidence="2" type="ORF">DRB17_18695</name>
</gene>
<feature type="signal peptide" evidence="1">
    <location>
        <begin position="1"/>
        <end position="22"/>
    </location>
</feature>
<proteinExistence type="predicted"/>